<evidence type="ECO:0000256" key="2">
    <source>
        <dbReference type="SAM" id="SignalP"/>
    </source>
</evidence>
<protein>
    <recommendedName>
        <fullName evidence="8">Lipoprotein</fullName>
    </recommendedName>
</protein>
<keyword evidence="7" id="KW-1185">Reference proteome</keyword>
<reference evidence="5 7" key="2">
    <citation type="submission" date="2016-10" db="EMBL/GenBank/DDBJ databases">
        <authorList>
            <person name="Varghese N."/>
            <person name="Submissions S."/>
        </authorList>
    </citation>
    <scope>NUCLEOTIDE SEQUENCE [LARGE SCALE GENOMIC DNA]</scope>
    <source>
        <strain evidence="5 7">LMG 18378</strain>
    </source>
</reference>
<evidence type="ECO:0008006" key="8">
    <source>
        <dbReference type="Google" id="ProtNLM"/>
    </source>
</evidence>
<proteinExistence type="predicted"/>
<evidence type="ECO:0000313" key="5">
    <source>
        <dbReference type="EMBL" id="SFD33866.1"/>
    </source>
</evidence>
<dbReference type="PROSITE" id="PS51257">
    <property type="entry name" value="PROKAR_LIPOPROTEIN"/>
    <property type="match status" value="1"/>
</dbReference>
<evidence type="ECO:0000313" key="4">
    <source>
        <dbReference type="EMBL" id="MDF3841123.1"/>
    </source>
</evidence>
<dbReference type="AlphaFoldDB" id="A0A127MR85"/>
<dbReference type="Proteomes" id="UP001220662">
    <property type="component" value="Unassembled WGS sequence"/>
</dbReference>
<name>A0A127MR85_9PSED</name>
<dbReference type="EMBL" id="JARJLR010000104">
    <property type="protein sequence ID" value="MDF3841123.1"/>
    <property type="molecule type" value="Genomic_DNA"/>
</dbReference>
<feature type="signal peptide" evidence="2">
    <location>
        <begin position="1"/>
        <end position="18"/>
    </location>
</feature>
<feature type="region of interest" description="Disordered" evidence="1">
    <location>
        <begin position="19"/>
        <end position="72"/>
    </location>
</feature>
<dbReference type="GeneID" id="72995515"/>
<accession>A0A127MR85</accession>
<reference evidence="3 6" key="1">
    <citation type="submission" date="2016-05" db="EMBL/GenBank/DDBJ databases">
        <title>Genome Sequence of Pseudomonas citronellolis Strain SJTE-3, an Estrogens and Persistent Organic Pollutants degradation strain.</title>
        <authorList>
            <person name="Liang R."/>
        </authorList>
    </citation>
    <scope>NUCLEOTIDE SEQUENCE [LARGE SCALE GENOMIC DNA]</scope>
    <source>
        <strain evidence="3 6">SJTE-3</strain>
    </source>
</reference>
<dbReference type="STRING" id="53408.A9C11_18985"/>
<feature type="chain" id="PRO_5011872400" description="Lipoprotein" evidence="2">
    <location>
        <begin position="19"/>
        <end position="72"/>
    </location>
</feature>
<dbReference type="RefSeq" id="WP_009619390.1">
    <property type="nucleotide sequence ID" value="NZ_BDGS01000001.1"/>
</dbReference>
<evidence type="ECO:0000313" key="7">
    <source>
        <dbReference type="Proteomes" id="UP000183385"/>
    </source>
</evidence>
<keyword evidence="2" id="KW-0732">Signal</keyword>
<dbReference type="EMBL" id="FOLS01000023">
    <property type="protein sequence ID" value="SFD33866.1"/>
    <property type="molecule type" value="Genomic_DNA"/>
</dbReference>
<evidence type="ECO:0000313" key="6">
    <source>
        <dbReference type="Proteomes" id="UP000077748"/>
    </source>
</evidence>
<reference evidence="4" key="3">
    <citation type="submission" date="2023-03" db="EMBL/GenBank/DDBJ databases">
        <title>Draft assemblies of triclosan tolerant bacteria isolated from returned activated sludge.</title>
        <authorList>
            <person name="Van Hamelsveld S."/>
        </authorList>
    </citation>
    <scope>NUCLEOTIDE SEQUENCE</scope>
    <source>
        <strain evidence="4">GW210015_S63</strain>
    </source>
</reference>
<dbReference type="EMBL" id="CP015878">
    <property type="protein sequence ID" value="ANI15927.1"/>
    <property type="molecule type" value="Genomic_DNA"/>
</dbReference>
<gene>
    <name evidence="3" type="ORF">A9C11_18985</name>
    <name evidence="4" type="ORF">P3W55_05295</name>
    <name evidence="5" type="ORF">SAMN05216577_12331</name>
</gene>
<dbReference type="KEGG" id="pcq:PcP3B5_23850"/>
<evidence type="ECO:0000256" key="1">
    <source>
        <dbReference type="SAM" id="MobiDB-lite"/>
    </source>
</evidence>
<organism evidence="3 6">
    <name type="scientific">Pseudomonas citronellolis</name>
    <dbReference type="NCBI Taxonomy" id="53408"/>
    <lineage>
        <taxon>Bacteria</taxon>
        <taxon>Pseudomonadati</taxon>
        <taxon>Pseudomonadota</taxon>
        <taxon>Gammaproteobacteria</taxon>
        <taxon>Pseudomonadales</taxon>
        <taxon>Pseudomonadaceae</taxon>
        <taxon>Pseudomonas</taxon>
    </lineage>
</organism>
<dbReference type="Proteomes" id="UP000077748">
    <property type="component" value="Chromosome"/>
</dbReference>
<dbReference type="Proteomes" id="UP000183385">
    <property type="component" value="Unassembled WGS sequence"/>
</dbReference>
<evidence type="ECO:0000313" key="3">
    <source>
        <dbReference type="EMBL" id="ANI15927.1"/>
    </source>
</evidence>
<sequence length="72" mass="7272">MKKTLPFALMLVAGLTLAGCDKKEEPKAPPAAPSTEQPATPAPTTPPANEAAPAPTTPAPDTAPAPSNEEQK</sequence>